<evidence type="ECO:0000313" key="2">
    <source>
        <dbReference type="Proteomes" id="UP000192491"/>
    </source>
</evidence>
<sequence>MAITAVSPDMIARLKLLFREIGLDQKSALAAVQLVSGNVGALAGLTTTEKATIVGALNELSQRIATAENATAALIDDTTTDTDTTWSSTKIAQAIADGVAGVVDGAPEALNTLKELADAFANNPDAITNIMTILGKVVRVDQAQTFSAAEKAQGRGNLGAASEADLTQLAANVGDVSSLALIDYTDYRDGVRS</sequence>
<organism evidence="1 2">
    <name type="scientific">Thiothrix lacustris</name>
    <dbReference type="NCBI Taxonomy" id="525917"/>
    <lineage>
        <taxon>Bacteria</taxon>
        <taxon>Pseudomonadati</taxon>
        <taxon>Pseudomonadota</taxon>
        <taxon>Gammaproteobacteria</taxon>
        <taxon>Thiotrichales</taxon>
        <taxon>Thiotrichaceae</taxon>
        <taxon>Thiothrix</taxon>
    </lineage>
</organism>
<protein>
    <submittedName>
        <fullName evidence="1">Uncharacterized protein</fullName>
    </submittedName>
</protein>
<reference evidence="1 2" key="1">
    <citation type="submission" date="2017-01" db="EMBL/GenBank/DDBJ databases">
        <title>Novel large sulfur bacteria in the metagenomes of groundwater-fed chemosynthetic microbial mats in the Lake Huron basin.</title>
        <authorList>
            <person name="Sharrar A.M."/>
            <person name="Flood B.E."/>
            <person name="Bailey J.V."/>
            <person name="Jones D.S."/>
            <person name="Biddanda B."/>
            <person name="Ruberg S.A."/>
            <person name="Marcus D.N."/>
            <person name="Dick G.J."/>
        </authorList>
    </citation>
    <scope>NUCLEOTIDE SEQUENCE [LARGE SCALE GENOMIC DNA]</scope>
    <source>
        <strain evidence="1">A8</strain>
    </source>
</reference>
<dbReference type="Proteomes" id="UP000192491">
    <property type="component" value="Unassembled WGS sequence"/>
</dbReference>
<comment type="caution">
    <text evidence="1">The sequence shown here is derived from an EMBL/GenBank/DDBJ whole genome shotgun (WGS) entry which is preliminary data.</text>
</comment>
<dbReference type="EMBL" id="MTEJ01000007">
    <property type="protein sequence ID" value="OQX16199.1"/>
    <property type="molecule type" value="Genomic_DNA"/>
</dbReference>
<evidence type="ECO:0000313" key="1">
    <source>
        <dbReference type="EMBL" id="OQX16199.1"/>
    </source>
</evidence>
<proteinExistence type="predicted"/>
<accession>A0A1Y1QXM1</accession>
<dbReference type="AlphaFoldDB" id="A0A1Y1QXM1"/>
<gene>
    <name evidence="1" type="ORF">BWK73_04865</name>
</gene>
<name>A0A1Y1QXM1_9GAMM</name>